<evidence type="ECO:0008006" key="3">
    <source>
        <dbReference type="Google" id="ProtNLM"/>
    </source>
</evidence>
<protein>
    <recommendedName>
        <fullName evidence="3">DUF4142 domain-containing protein</fullName>
    </recommendedName>
</protein>
<organism evidence="1 2">
    <name type="scientific">Sphingomonas rustica</name>
    <dbReference type="NCBI Taxonomy" id="3103142"/>
    <lineage>
        <taxon>Bacteria</taxon>
        <taxon>Pseudomonadati</taxon>
        <taxon>Pseudomonadota</taxon>
        <taxon>Alphaproteobacteria</taxon>
        <taxon>Sphingomonadales</taxon>
        <taxon>Sphingomonadaceae</taxon>
        <taxon>Sphingomonas</taxon>
    </lineage>
</organism>
<dbReference type="PROSITE" id="PS51257">
    <property type="entry name" value="PROKAR_LIPOPROTEIN"/>
    <property type="match status" value="1"/>
</dbReference>
<gene>
    <name evidence="1" type="ORF">TPR58_14180</name>
</gene>
<evidence type="ECO:0000313" key="2">
    <source>
        <dbReference type="Proteomes" id="UP001427805"/>
    </source>
</evidence>
<dbReference type="Proteomes" id="UP001427805">
    <property type="component" value="Unassembled WGS sequence"/>
</dbReference>
<comment type="caution">
    <text evidence="1">The sequence shown here is derived from an EMBL/GenBank/DDBJ whole genome shotgun (WGS) entry which is preliminary data.</text>
</comment>
<reference evidence="1 2" key="1">
    <citation type="submission" date="2024-05" db="EMBL/GenBank/DDBJ databases">
        <title>Sphingomonas sp. HF-S3 16S ribosomal RNA gene Genome sequencing and assembly.</title>
        <authorList>
            <person name="Lee H."/>
        </authorList>
    </citation>
    <scope>NUCLEOTIDE SEQUENCE [LARGE SCALE GENOMIC DNA]</scope>
    <source>
        <strain evidence="1 2">HF-S3</strain>
    </source>
</reference>
<dbReference type="RefSeq" id="WP_346247343.1">
    <property type="nucleotide sequence ID" value="NZ_JBDIZK010000008.1"/>
</dbReference>
<sequence>MRHAVFPLLALALAGCSDTGRTYPSLLPRPIEGVGIAEPKRTVPVAETDAALDKRISELVGTLEAQQRAFSTLAGETEAKVAVASGLPRGSDRWLDAQTALTQLSGTRGSVTDTLLALEGLASERGMAGKVPYPALDAAVGRASQVDAQQAARLRSLESALGTP</sequence>
<dbReference type="EMBL" id="JBDIZK010000008">
    <property type="protein sequence ID" value="MEN3748320.1"/>
    <property type="molecule type" value="Genomic_DNA"/>
</dbReference>
<name>A0ABV0BAX0_9SPHN</name>
<keyword evidence="2" id="KW-1185">Reference proteome</keyword>
<accession>A0ABV0BAX0</accession>
<proteinExistence type="predicted"/>
<evidence type="ECO:0000313" key="1">
    <source>
        <dbReference type="EMBL" id="MEN3748320.1"/>
    </source>
</evidence>